<keyword evidence="1" id="KW-1133">Transmembrane helix</keyword>
<accession>A0AAW9NX11</accession>
<evidence type="ECO:0008006" key="4">
    <source>
        <dbReference type="Google" id="ProtNLM"/>
    </source>
</evidence>
<proteinExistence type="predicted"/>
<feature type="transmembrane region" description="Helical" evidence="1">
    <location>
        <begin position="37"/>
        <end position="60"/>
    </location>
</feature>
<evidence type="ECO:0000313" key="2">
    <source>
        <dbReference type="EMBL" id="MEC1178958.1"/>
    </source>
</evidence>
<evidence type="ECO:0000256" key="1">
    <source>
        <dbReference type="SAM" id="Phobius"/>
    </source>
</evidence>
<protein>
    <recommendedName>
        <fullName evidence="4">DUF4825 domain-containing protein</fullName>
    </recommendedName>
</protein>
<keyword evidence="1" id="KW-0812">Transmembrane</keyword>
<name>A0AAW9NX11_9BACL</name>
<dbReference type="EMBL" id="JARSFG010000015">
    <property type="protein sequence ID" value="MEC1178958.1"/>
    <property type="molecule type" value="Genomic_DNA"/>
</dbReference>
<sequence length="415" mass="47737">MSDSQIKKGIDAVIGEERWLTEKKVQKMLKKPKKRRLISIIQPVFAVITIACLAFIIYLLPPASEPIRLGNELNIEQFAERLPKPAAEAVVAYLQAIVQQDYEALEQVSLTDVTASNKEIFLKYENVDFKTLKMIKVQSLDAGDLYQVYIAHKDVTDGEIYIHTLKVDRWGLNEFKVLEDIYEDWLVFEQFEAPKTLRLTSQEAPTAQIVQIDDYQPVAVNVQSPQKLNNINAIVHFMKKRSIQQGNNTIEYRGVFVILEKDGRYYEITSFKDDPQAQYFILESPATIHVINGEIGDNLRDVDYQLVYYNEHIDNFQSVRGQLSKTNGLTPFQTNLTDEPLYTFDGANTNIAFVQDGVLMQTTILDAMEMPLLLKELLTVRMVGAEIFDIQYQEIYTKRSTPYYYLQTLEEASKK</sequence>
<reference evidence="2 3" key="1">
    <citation type="submission" date="2023-03" db="EMBL/GenBank/DDBJ databases">
        <title>Bacillus Genome Sequencing.</title>
        <authorList>
            <person name="Dunlap C."/>
        </authorList>
    </citation>
    <scope>NUCLEOTIDE SEQUENCE [LARGE SCALE GENOMIC DNA]</scope>
    <source>
        <strain evidence="2 3">B-59205</strain>
    </source>
</reference>
<dbReference type="RefSeq" id="WP_326123439.1">
    <property type="nucleotide sequence ID" value="NZ_JARSFG010000015.1"/>
</dbReference>
<dbReference type="AlphaFoldDB" id="A0AAW9NX11"/>
<dbReference type="Proteomes" id="UP001344888">
    <property type="component" value="Unassembled WGS sequence"/>
</dbReference>
<keyword evidence="3" id="KW-1185">Reference proteome</keyword>
<keyword evidence="1" id="KW-0472">Membrane</keyword>
<evidence type="ECO:0000313" key="3">
    <source>
        <dbReference type="Proteomes" id="UP001344888"/>
    </source>
</evidence>
<comment type="caution">
    <text evidence="2">The sequence shown here is derived from an EMBL/GenBank/DDBJ whole genome shotgun (WGS) entry which is preliminary data.</text>
</comment>
<gene>
    <name evidence="2" type="ORF">P9B03_10725</name>
</gene>
<organism evidence="2 3">
    <name type="scientific">Metasolibacillus meyeri</name>
    <dbReference type="NCBI Taxonomy" id="1071052"/>
    <lineage>
        <taxon>Bacteria</taxon>
        <taxon>Bacillati</taxon>
        <taxon>Bacillota</taxon>
        <taxon>Bacilli</taxon>
        <taxon>Bacillales</taxon>
        <taxon>Caryophanaceae</taxon>
        <taxon>Metasolibacillus</taxon>
    </lineage>
</organism>